<keyword evidence="1" id="KW-0732">Signal</keyword>
<comment type="caution">
    <text evidence="2">The sequence shown here is derived from an EMBL/GenBank/DDBJ whole genome shotgun (WGS) entry which is preliminary data.</text>
</comment>
<dbReference type="SUPFAM" id="SSF89392">
    <property type="entry name" value="Prokaryotic lipoproteins and lipoprotein localization factors"/>
    <property type="match status" value="1"/>
</dbReference>
<dbReference type="Proteomes" id="UP000321621">
    <property type="component" value="Unassembled WGS sequence"/>
</dbReference>
<keyword evidence="2" id="KW-0449">Lipoprotein</keyword>
<name>A0A3A1NFR3_9FLAO</name>
<evidence type="ECO:0000313" key="4">
    <source>
        <dbReference type="Proteomes" id="UP000266691"/>
    </source>
</evidence>
<dbReference type="CDD" id="cd16325">
    <property type="entry name" value="LolA"/>
    <property type="match status" value="1"/>
</dbReference>
<dbReference type="AlphaFoldDB" id="A0A3A1NFR3"/>
<dbReference type="InterPro" id="IPR029046">
    <property type="entry name" value="LolA/LolB/LppX"/>
</dbReference>
<dbReference type="Proteomes" id="UP000266691">
    <property type="component" value="Unassembled WGS sequence"/>
</dbReference>
<dbReference type="OrthoDB" id="1491557at2"/>
<dbReference type="EMBL" id="VNWK01000036">
    <property type="protein sequence ID" value="TXJ91177.1"/>
    <property type="molecule type" value="Genomic_DNA"/>
</dbReference>
<sequence length="215" mass="24557">MIKKYILFIALSTVGLFSYGQNADKAKALLDDVYNKVKSYDNIYIEFQSSLENTEANLKQETNGNVTLSGEKYVLNYLGAEQLYDGKKVYTIVPENEEVTIEDVNEEEDNVSPSKMLTFYKTGHNYKWDILQNVGGRKIQYVKLTPIDSNSEIKSVLLGIDTETKHIYKLIQTGNNGTKTTITVNSFKTNQPLSSTLFTFNEKKYEDKGYYITRN</sequence>
<evidence type="ECO:0000313" key="3">
    <source>
        <dbReference type="EMBL" id="TXJ91177.1"/>
    </source>
</evidence>
<dbReference type="PANTHER" id="PTHR35869:SF1">
    <property type="entry name" value="OUTER-MEMBRANE LIPOPROTEIN CARRIER PROTEIN"/>
    <property type="match status" value="1"/>
</dbReference>
<evidence type="ECO:0000313" key="5">
    <source>
        <dbReference type="Proteomes" id="UP000321621"/>
    </source>
</evidence>
<dbReference type="RefSeq" id="WP_119641848.1">
    <property type="nucleotide sequence ID" value="NZ_QXFI01000036.1"/>
</dbReference>
<protein>
    <submittedName>
        <fullName evidence="2">Outer membrane lipoprotein carrier protein LolA</fullName>
    </submittedName>
</protein>
<dbReference type="EMBL" id="QXFI01000036">
    <property type="protein sequence ID" value="RIV42290.1"/>
    <property type="molecule type" value="Genomic_DNA"/>
</dbReference>
<gene>
    <name evidence="2" type="ORF">D2V05_17650</name>
    <name evidence="3" type="ORF">FQ017_17490</name>
</gene>
<keyword evidence="5" id="KW-1185">Reference proteome</keyword>
<accession>A0A3A1NFR3</accession>
<evidence type="ECO:0000313" key="2">
    <source>
        <dbReference type="EMBL" id="RIV42290.1"/>
    </source>
</evidence>
<reference evidence="2 4" key="1">
    <citation type="submission" date="2018-08" db="EMBL/GenBank/DDBJ databases">
        <title>Proposal of Muricauda 72 sp.nov. and Muricauda NH166 sp.nov., isolated from seawater.</title>
        <authorList>
            <person name="Cheng H."/>
            <person name="Wu Y.-H."/>
            <person name="Guo L.-L."/>
            <person name="Xu X.-W."/>
        </authorList>
    </citation>
    <scope>NUCLEOTIDE SEQUENCE [LARGE SCALE GENOMIC DNA]</scope>
    <source>
        <strain evidence="2 4">72</strain>
    </source>
</reference>
<dbReference type="PANTHER" id="PTHR35869">
    <property type="entry name" value="OUTER-MEMBRANE LIPOPROTEIN CARRIER PROTEIN"/>
    <property type="match status" value="1"/>
</dbReference>
<dbReference type="Pfam" id="PF03548">
    <property type="entry name" value="LolA"/>
    <property type="match status" value="1"/>
</dbReference>
<organism evidence="2 4">
    <name type="scientific">Flagellimonas pelagia</name>
    <dbReference type="NCBI Taxonomy" id="2306998"/>
    <lineage>
        <taxon>Bacteria</taxon>
        <taxon>Pseudomonadati</taxon>
        <taxon>Bacteroidota</taxon>
        <taxon>Flavobacteriia</taxon>
        <taxon>Flavobacteriales</taxon>
        <taxon>Flavobacteriaceae</taxon>
        <taxon>Flagellimonas</taxon>
    </lineage>
</organism>
<reference evidence="3 5" key="2">
    <citation type="submission" date="2019-07" db="EMBL/GenBank/DDBJ databases">
        <title>Draft genome of two Muricauda strains isolated from deep sea.</title>
        <authorList>
            <person name="Sun C."/>
        </authorList>
    </citation>
    <scope>NUCLEOTIDE SEQUENCE [LARGE SCALE GENOMIC DNA]</scope>
    <source>
        <strain evidence="3 5">72</strain>
    </source>
</reference>
<dbReference type="Gene3D" id="2.50.20.10">
    <property type="entry name" value="Lipoprotein localisation LolA/LolB/LppX"/>
    <property type="match status" value="1"/>
</dbReference>
<dbReference type="InterPro" id="IPR004564">
    <property type="entry name" value="OM_lipoprot_carrier_LolA-like"/>
</dbReference>
<proteinExistence type="predicted"/>
<evidence type="ECO:0000256" key="1">
    <source>
        <dbReference type="ARBA" id="ARBA00022729"/>
    </source>
</evidence>